<keyword evidence="2 4" id="KW-0449">Lipoprotein</keyword>
<reference evidence="4 5" key="1">
    <citation type="submission" date="2006-11" db="EMBL/GenBank/DDBJ databases">
        <authorList>
            <person name="Giovannoni S."/>
            <person name="Vergin K."/>
            <person name="Ferriera S."/>
            <person name="Johnson J."/>
            <person name="Kravitz S."/>
            <person name="Beeson K."/>
            <person name="Sutton G."/>
            <person name="Rogers Y.-H."/>
            <person name="Friedman R."/>
            <person name="Frazier M."/>
            <person name="Venter J.C."/>
        </authorList>
    </citation>
    <scope>NUCLEOTIDE SEQUENCE [LARGE SCALE GENOMIC DNA]</scope>
    <source>
        <strain evidence="4 5">HTCC2181</strain>
    </source>
</reference>
<evidence type="ECO:0000313" key="5">
    <source>
        <dbReference type="Proteomes" id="UP000054262"/>
    </source>
</evidence>
<protein>
    <recommendedName>
        <fullName evidence="2">Outer membrane lipoprotein Blc</fullName>
    </recommendedName>
</protein>
<comment type="similarity">
    <text evidence="1 2">Belongs to the calycin superfamily. Lipocalin family.</text>
</comment>
<dbReference type="GO" id="GO:0009279">
    <property type="term" value="C:cell outer membrane"/>
    <property type="evidence" value="ECO:0007669"/>
    <property type="project" value="UniProtKB-SubCell"/>
</dbReference>
<dbReference type="GO" id="GO:0006950">
    <property type="term" value="P:response to stress"/>
    <property type="evidence" value="ECO:0007669"/>
    <property type="project" value="UniProtKB-ARBA"/>
</dbReference>
<dbReference type="Gene3D" id="2.40.128.20">
    <property type="match status" value="1"/>
</dbReference>
<keyword evidence="2" id="KW-0998">Cell outer membrane</keyword>
<comment type="caution">
    <text evidence="4">The sequence shown here is derived from an EMBL/GenBank/DDBJ whole genome shotgun (WGS) entry which is preliminary data.</text>
</comment>
<gene>
    <name evidence="4" type="ORF">MB2181_04620</name>
</gene>
<dbReference type="EMBL" id="AAUX01000001">
    <property type="protein sequence ID" value="EAV47331.1"/>
    <property type="molecule type" value="Genomic_DNA"/>
</dbReference>
<dbReference type="Proteomes" id="UP000054262">
    <property type="component" value="Unassembled WGS sequence"/>
</dbReference>
<dbReference type="PANTHER" id="PTHR10612:SF34">
    <property type="entry name" value="APOLIPOPROTEIN D"/>
    <property type="match status" value="1"/>
</dbReference>
<keyword evidence="2" id="KW-0446">Lipid-binding</keyword>
<evidence type="ECO:0000259" key="3">
    <source>
        <dbReference type="Pfam" id="PF08212"/>
    </source>
</evidence>
<dbReference type="InterPro" id="IPR012674">
    <property type="entry name" value="Calycin"/>
</dbReference>
<organism evidence="4 5">
    <name type="scientific">Methylophilales bacterium HTCC2181</name>
    <dbReference type="NCBI Taxonomy" id="383631"/>
    <lineage>
        <taxon>Bacteria</taxon>
        <taxon>Pseudomonadati</taxon>
        <taxon>Pseudomonadota</taxon>
        <taxon>Betaproteobacteria</taxon>
        <taxon>Nitrosomonadales</taxon>
        <taxon>OM43 clade</taxon>
    </lineage>
</organism>
<dbReference type="Pfam" id="PF08212">
    <property type="entry name" value="Lipocalin_2"/>
    <property type="match status" value="1"/>
</dbReference>
<accession>A0P721</accession>
<dbReference type="InterPro" id="IPR047202">
    <property type="entry name" value="Lipocalin_Blc-like_dom"/>
</dbReference>
<evidence type="ECO:0000313" key="4">
    <source>
        <dbReference type="EMBL" id="EAV47331.1"/>
    </source>
</evidence>
<proteinExistence type="inferred from homology"/>
<feature type="domain" description="Lipocalin/cytosolic fatty-acid binding" evidence="3">
    <location>
        <begin position="30"/>
        <end position="171"/>
    </location>
</feature>
<comment type="function">
    <text evidence="2">Involved in the storage or transport of lipids necessary for membrane maintenance under stressful conditions. Displays a binding preference for lysophospholipids.</text>
</comment>
<evidence type="ECO:0000256" key="1">
    <source>
        <dbReference type="ARBA" id="ARBA00006889"/>
    </source>
</evidence>
<comment type="subunit">
    <text evidence="2">Homodimer.</text>
</comment>
<comment type="subcellular location">
    <subcellularLocation>
        <location evidence="2">Cell outer membrane</location>
    </subcellularLocation>
</comment>
<dbReference type="InterPro" id="IPR022271">
    <property type="entry name" value="Lipocalin_ApoD"/>
</dbReference>
<dbReference type="GO" id="GO:0008289">
    <property type="term" value="F:lipid binding"/>
    <property type="evidence" value="ECO:0007669"/>
    <property type="project" value="UniProtKB-UniRule"/>
</dbReference>
<dbReference type="PIRSF" id="PIRSF036893">
    <property type="entry name" value="Lipocalin_ApoD"/>
    <property type="match status" value="1"/>
</dbReference>
<dbReference type="PANTHER" id="PTHR10612">
    <property type="entry name" value="APOLIPOPROTEIN D"/>
    <property type="match status" value="1"/>
</dbReference>
<keyword evidence="5" id="KW-1185">Reference proteome</keyword>
<dbReference type="AlphaFoldDB" id="A0P721"/>
<evidence type="ECO:0000256" key="2">
    <source>
        <dbReference type="PIRNR" id="PIRNR036893"/>
    </source>
</evidence>
<dbReference type="InterPro" id="IPR000566">
    <property type="entry name" value="Lipocln_cytosolic_FA-bd_dom"/>
</dbReference>
<sequence length="172" mass="19864">MVNFKLVFLLIFMVTGCSMPTKPLKTVPSVNIKSFMGDWYVIAHIPAFIEKNAYNAIESYKLNEDGTIQTTFTFNEGAFDGERKKYNPKGFVIEGTNNAEWGMQFIWPIKAQYKIVYVDESYTNTIVARDALDYVWLMSRNKTLPNDEVVKFTRLIDGMGYNIENLRMVPQQ</sequence>
<dbReference type="PROSITE" id="PS51257">
    <property type="entry name" value="PROKAR_LIPOPROTEIN"/>
    <property type="match status" value="1"/>
</dbReference>
<dbReference type="SUPFAM" id="SSF50814">
    <property type="entry name" value="Lipocalins"/>
    <property type="match status" value="1"/>
</dbReference>
<dbReference type="OrthoDB" id="9793905at2"/>
<keyword evidence="2" id="KW-0472">Membrane</keyword>
<dbReference type="CDD" id="cd19438">
    <property type="entry name" value="lipocalin_Blc-like"/>
    <property type="match status" value="1"/>
</dbReference>
<name>A0P721_9PROT</name>